<feature type="active site" description="Proton donor" evidence="6">
    <location>
        <position position="38"/>
    </location>
</feature>
<dbReference type="Pfam" id="PF21350">
    <property type="entry name" value="Cas6_I-A"/>
    <property type="match status" value="1"/>
</dbReference>
<dbReference type="Gene3D" id="3.30.70.1900">
    <property type="match status" value="1"/>
</dbReference>
<feature type="domain" description="CRISPR associated protein Cas6 C-terminal" evidence="7">
    <location>
        <begin position="117"/>
        <end position="231"/>
    </location>
</feature>
<dbReference type="Pfam" id="PF01881">
    <property type="entry name" value="Cas_Cas6_C"/>
    <property type="match status" value="1"/>
</dbReference>
<evidence type="ECO:0000259" key="7">
    <source>
        <dbReference type="Pfam" id="PF01881"/>
    </source>
</evidence>
<feature type="active site" description="Proton acceptor" evidence="6">
    <location>
        <position position="26"/>
    </location>
</feature>
<protein>
    <recommendedName>
        <fullName evidence="4">CRISPR-associated endoribonuclease</fullName>
    </recommendedName>
</protein>
<keyword evidence="3" id="KW-0051">Antiviral defense</keyword>
<evidence type="ECO:0000256" key="3">
    <source>
        <dbReference type="ARBA" id="ARBA00023118"/>
    </source>
</evidence>
<dbReference type="KEGG" id="mpru:DFR88_00670"/>
<dbReference type="NCBIfam" id="TIGR01877">
    <property type="entry name" value="cas_cas6"/>
    <property type="match status" value="1"/>
</dbReference>
<keyword evidence="2" id="KW-0694">RNA-binding</keyword>
<dbReference type="PIRSF" id="PIRSF005054">
    <property type="entry name" value="PF1131"/>
    <property type="match status" value="1"/>
</dbReference>
<reference evidence="8 9" key="1">
    <citation type="submission" date="2018-07" db="EMBL/GenBank/DDBJ databases">
        <title>Complete Genome Sequences of Extremely Thermoacidophilic, Metal-Mobilizing Type-Strain Members of the Archaeal Family Sulfolobaceae: Acidianus brierleyi DSM-1651T, Acidianus sulfidivorans DSM-18786T, Metallosphaera hakonensis DSM-7519T, and Metallosphaera prunae DSM-10039T.</title>
        <authorList>
            <person name="Counts J.A."/>
            <person name="Kelly R.M."/>
        </authorList>
    </citation>
    <scope>NUCLEOTIDE SEQUENCE [LARGE SCALE GENOMIC DNA]</scope>
    <source>
        <strain evidence="8 9">Ron 12/II</strain>
    </source>
</reference>
<name>A0A4D8S067_METPR</name>
<organism evidence="8 9">
    <name type="scientific">Metallosphaera prunae</name>
    <dbReference type="NCBI Taxonomy" id="47304"/>
    <lineage>
        <taxon>Archaea</taxon>
        <taxon>Thermoproteota</taxon>
        <taxon>Thermoprotei</taxon>
        <taxon>Sulfolobales</taxon>
        <taxon>Sulfolobaceae</taxon>
        <taxon>Metallosphaera</taxon>
    </lineage>
</organism>
<dbReference type="PANTHER" id="PTHR36984:SF1">
    <property type="entry name" value="CRISPR-ASSOCIATED ENDORIBONUCLEASE CAS6 1"/>
    <property type="match status" value="1"/>
</dbReference>
<gene>
    <name evidence="8" type="primary">cas6</name>
    <name evidence="8" type="ORF">DFR88_00670</name>
</gene>
<dbReference type="InterPro" id="IPR045747">
    <property type="entry name" value="CRISPR-assoc_prot_Cas6_N_sf"/>
</dbReference>
<dbReference type="PANTHER" id="PTHR36984">
    <property type="entry name" value="CRISPR-ASSOCIATED ENDORIBONUCLEASE CAS6 1"/>
    <property type="match status" value="1"/>
</dbReference>
<evidence type="ECO:0000313" key="8">
    <source>
        <dbReference type="EMBL" id="QCO29182.1"/>
    </source>
</evidence>
<evidence type="ECO:0000256" key="2">
    <source>
        <dbReference type="ARBA" id="ARBA00022884"/>
    </source>
</evidence>
<sequence>MRICMSFLVRGTVPVHYNYLIQSAIYHRLPTRLSRALHNKGVVEGPRRFKMFTFSRLYGDFTRSDEGLVYRDRAYLCFSSPLERVVMEVYRSFLRDPVLRLGGSELNLEVMNVVEPPELGSKTVVYTLSPIAVYRKSEVGTRYYSPYEKEWELLISLNSLRKYHALRRRYLKTGLVVRPLKAGLSRVKYKDNVVFAWRGEFEMRGPKSLQMVVYEAGLGSKNSQGFGMIEVKGRKLRELISVE</sequence>
<accession>A0A4D8S067</accession>
<dbReference type="InterPro" id="IPR010156">
    <property type="entry name" value="CRISPR-assoc_prot_Cas6"/>
</dbReference>
<keyword evidence="9" id="KW-1185">Reference proteome</keyword>
<dbReference type="RefSeq" id="WP_193453344.1">
    <property type="nucleotide sequence ID" value="NZ_CP031156.1"/>
</dbReference>
<dbReference type="CDD" id="cd21140">
    <property type="entry name" value="Cas6_I-like"/>
    <property type="match status" value="1"/>
</dbReference>
<evidence type="ECO:0000256" key="6">
    <source>
        <dbReference type="PIRSR" id="PIRSR005054-50"/>
    </source>
</evidence>
<evidence type="ECO:0000256" key="4">
    <source>
        <dbReference type="PIRNR" id="PIRNR005054"/>
    </source>
</evidence>
<feature type="site" description="Transition state stabilizer" evidence="5">
    <location>
        <position position="50"/>
    </location>
</feature>
<evidence type="ECO:0000256" key="5">
    <source>
        <dbReference type="PIRSR" id="PIRSR005054-1"/>
    </source>
</evidence>
<comment type="function">
    <text evidence="4">CRISPR (clustered regularly interspaced short palindromic repeat), is an adaptive immune system that provides protection against mobile genetic elements (viruses, transposable elements and conjugative plasmids). CRISPR clusters contain sequences complementary to antecedent mobile elements and target invading nucleic acids. CRISPR clusters are transcribed and processed into CRISPR RNA (crRNA).</text>
</comment>
<dbReference type="GO" id="GO:0003723">
    <property type="term" value="F:RNA binding"/>
    <property type="evidence" value="ECO:0007669"/>
    <property type="project" value="UniProtKB-KW"/>
</dbReference>
<dbReference type="Gene3D" id="3.30.70.1890">
    <property type="match status" value="1"/>
</dbReference>
<dbReference type="AlphaFoldDB" id="A0A4D8S067"/>
<dbReference type="GeneID" id="59455358"/>
<proteinExistence type="inferred from homology"/>
<evidence type="ECO:0000313" key="9">
    <source>
        <dbReference type="Proteomes" id="UP000298568"/>
    </source>
</evidence>
<dbReference type="InterPro" id="IPR049435">
    <property type="entry name" value="Cas_Cas6_C"/>
</dbReference>
<dbReference type="GO" id="GO:0016788">
    <property type="term" value="F:hydrolase activity, acting on ester bonds"/>
    <property type="evidence" value="ECO:0007669"/>
    <property type="project" value="InterPro"/>
</dbReference>
<evidence type="ECO:0000256" key="1">
    <source>
        <dbReference type="ARBA" id="ARBA00005937"/>
    </source>
</evidence>
<dbReference type="Proteomes" id="UP000298568">
    <property type="component" value="Chromosome"/>
</dbReference>
<dbReference type="EMBL" id="CP031156">
    <property type="protein sequence ID" value="QCO29182.1"/>
    <property type="molecule type" value="Genomic_DNA"/>
</dbReference>
<dbReference type="GO" id="GO:0051607">
    <property type="term" value="P:defense response to virus"/>
    <property type="evidence" value="ECO:0007669"/>
    <property type="project" value="UniProtKB-KW"/>
</dbReference>
<comment type="similarity">
    <text evidence="1 4">Belongs to the CRISPR-associated protein Cas6/Cse3/CasE family.</text>
</comment>